<dbReference type="SUPFAM" id="SSF51161">
    <property type="entry name" value="Trimeric LpxA-like enzymes"/>
    <property type="match status" value="1"/>
</dbReference>
<dbReference type="EMBL" id="UOFF01000179">
    <property type="protein sequence ID" value="VAW56101.1"/>
    <property type="molecule type" value="Genomic_DNA"/>
</dbReference>
<accession>A0A3B0WLC9</accession>
<dbReference type="Gene3D" id="2.160.10.10">
    <property type="entry name" value="Hexapeptide repeat proteins"/>
    <property type="match status" value="1"/>
</dbReference>
<dbReference type="InterPro" id="IPR001451">
    <property type="entry name" value="Hexapep"/>
</dbReference>
<dbReference type="AlphaFoldDB" id="A0A3B0WLC9"/>
<evidence type="ECO:0000313" key="1">
    <source>
        <dbReference type="EMBL" id="VAW56101.1"/>
    </source>
</evidence>
<proteinExistence type="predicted"/>
<gene>
    <name evidence="1" type="ORF">MNBD_GAMMA07-331</name>
</gene>
<sequence length="32" mass="3341">MIHQTAIIDATAQIADDVSIGPYSIIGADVKI</sequence>
<protein>
    <submittedName>
        <fullName evidence="1">Acyl-[acyl-carrier-protein]--UDP-N-acetylglucosamine O-acyltransferase</fullName>
        <ecNumber evidence="1">2.3.1.129</ecNumber>
    </submittedName>
</protein>
<dbReference type="EC" id="2.3.1.129" evidence="1"/>
<reference evidence="1" key="1">
    <citation type="submission" date="2018-06" db="EMBL/GenBank/DDBJ databases">
        <authorList>
            <person name="Zhirakovskaya E."/>
        </authorList>
    </citation>
    <scope>NUCLEOTIDE SEQUENCE</scope>
</reference>
<keyword evidence="1" id="KW-0012">Acyltransferase</keyword>
<feature type="non-terminal residue" evidence="1">
    <location>
        <position position="32"/>
    </location>
</feature>
<keyword evidence="1" id="KW-0808">Transferase</keyword>
<dbReference type="InterPro" id="IPR011004">
    <property type="entry name" value="Trimer_LpxA-like_sf"/>
</dbReference>
<dbReference type="GO" id="GO:0008780">
    <property type="term" value="F:acyl-[acyl-carrier-protein]-UDP-N-acetylglucosamine O-acyltransferase activity"/>
    <property type="evidence" value="ECO:0007669"/>
    <property type="project" value="UniProtKB-EC"/>
</dbReference>
<name>A0A3B0WLC9_9ZZZZ</name>
<organism evidence="1">
    <name type="scientific">hydrothermal vent metagenome</name>
    <dbReference type="NCBI Taxonomy" id="652676"/>
    <lineage>
        <taxon>unclassified sequences</taxon>
        <taxon>metagenomes</taxon>
        <taxon>ecological metagenomes</taxon>
    </lineage>
</organism>
<dbReference type="Pfam" id="PF00132">
    <property type="entry name" value="Hexapep"/>
    <property type="match status" value="1"/>
</dbReference>